<name>A0A0J7K5I2_LASNI</name>
<dbReference type="STRING" id="67767.A0A0J7K5I2"/>
<evidence type="ECO:0000313" key="2">
    <source>
        <dbReference type="Proteomes" id="UP000036403"/>
    </source>
</evidence>
<gene>
    <name evidence="1" type="ORF">RF55_15538</name>
</gene>
<accession>A0A0J7K5I2</accession>
<keyword evidence="2" id="KW-1185">Reference proteome</keyword>
<sequence>MEAVSSIRDGIRADKQKHGFARFENVPEGNVRIADVPGTSGREADDDNIVKGITQVAGGRFENPLYRSKRDKTEKSKILDAPLSLATLKSQIDDQLENKEMDTEE</sequence>
<dbReference type="OrthoDB" id="10067964at2759"/>
<evidence type="ECO:0000313" key="1">
    <source>
        <dbReference type="EMBL" id="KMQ85733.1"/>
    </source>
</evidence>
<organism evidence="1 2">
    <name type="scientific">Lasius niger</name>
    <name type="common">Black garden ant</name>
    <dbReference type="NCBI Taxonomy" id="67767"/>
    <lineage>
        <taxon>Eukaryota</taxon>
        <taxon>Metazoa</taxon>
        <taxon>Ecdysozoa</taxon>
        <taxon>Arthropoda</taxon>
        <taxon>Hexapoda</taxon>
        <taxon>Insecta</taxon>
        <taxon>Pterygota</taxon>
        <taxon>Neoptera</taxon>
        <taxon>Endopterygota</taxon>
        <taxon>Hymenoptera</taxon>
        <taxon>Apocrita</taxon>
        <taxon>Aculeata</taxon>
        <taxon>Formicoidea</taxon>
        <taxon>Formicidae</taxon>
        <taxon>Formicinae</taxon>
        <taxon>Lasius</taxon>
        <taxon>Lasius</taxon>
    </lineage>
</organism>
<dbReference type="PaxDb" id="67767-A0A0J7K5I2"/>
<dbReference type="AlphaFoldDB" id="A0A0J7K5I2"/>
<comment type="caution">
    <text evidence="1">The sequence shown here is derived from an EMBL/GenBank/DDBJ whole genome shotgun (WGS) entry which is preliminary data.</text>
</comment>
<proteinExistence type="predicted"/>
<dbReference type="EMBL" id="LBMM01013262">
    <property type="protein sequence ID" value="KMQ85733.1"/>
    <property type="molecule type" value="Genomic_DNA"/>
</dbReference>
<dbReference type="Proteomes" id="UP000036403">
    <property type="component" value="Unassembled WGS sequence"/>
</dbReference>
<reference evidence="1 2" key="1">
    <citation type="submission" date="2015-04" db="EMBL/GenBank/DDBJ databases">
        <title>Lasius niger genome sequencing.</title>
        <authorList>
            <person name="Konorov E.A."/>
            <person name="Nikitin M.A."/>
            <person name="Kirill M.V."/>
            <person name="Chang P."/>
        </authorList>
    </citation>
    <scope>NUCLEOTIDE SEQUENCE [LARGE SCALE GENOMIC DNA]</scope>
    <source>
        <tissue evidence="1">Whole</tissue>
    </source>
</reference>
<protein>
    <submittedName>
        <fullName evidence="1">Protein amnionless-like protein</fullName>
    </submittedName>
</protein>